<dbReference type="Gene3D" id="1.25.40.20">
    <property type="entry name" value="Ankyrin repeat-containing domain"/>
    <property type="match status" value="6"/>
</dbReference>
<dbReference type="SMART" id="SM00248">
    <property type="entry name" value="ANK"/>
    <property type="match status" value="22"/>
</dbReference>
<dbReference type="SUPFAM" id="SSF48403">
    <property type="entry name" value="Ankyrin repeat"/>
    <property type="match status" value="3"/>
</dbReference>
<dbReference type="PROSITE" id="PS50297">
    <property type="entry name" value="ANK_REP_REGION"/>
    <property type="match status" value="6"/>
</dbReference>
<gene>
    <name evidence="4" type="primary">ANK1_3</name>
    <name evidence="4" type="ORF">LOCC1_G008678</name>
</gene>
<keyword evidence="2 3" id="KW-0040">ANK repeat</keyword>
<accession>A0A8H8RK82</accession>
<comment type="caution">
    <text evidence="4">The sequence shown here is derived from an EMBL/GenBank/DDBJ whole genome shotgun (WGS) entry which is preliminary data.</text>
</comment>
<dbReference type="InterPro" id="IPR002110">
    <property type="entry name" value="Ankyrin_rpt"/>
</dbReference>
<feature type="repeat" description="ANK" evidence="3">
    <location>
        <begin position="898"/>
        <end position="930"/>
    </location>
</feature>
<dbReference type="EMBL" id="QGMI01000754">
    <property type="protein sequence ID" value="TVY37046.1"/>
    <property type="molecule type" value="Genomic_DNA"/>
</dbReference>
<keyword evidence="5" id="KW-1185">Reference proteome</keyword>
<keyword evidence="1" id="KW-0677">Repeat</keyword>
<evidence type="ECO:0000313" key="4">
    <source>
        <dbReference type="EMBL" id="TVY37046.1"/>
    </source>
</evidence>
<dbReference type="PANTHER" id="PTHR24198">
    <property type="entry name" value="ANKYRIN REPEAT AND PROTEIN KINASE DOMAIN-CONTAINING PROTEIN"/>
    <property type="match status" value="1"/>
</dbReference>
<dbReference type="OrthoDB" id="1577640at2759"/>
<feature type="repeat" description="ANK" evidence="3">
    <location>
        <begin position="616"/>
        <end position="648"/>
    </location>
</feature>
<reference evidence="4 5" key="1">
    <citation type="submission" date="2018-05" db="EMBL/GenBank/DDBJ databases">
        <title>Genome sequencing and assembly of the regulated plant pathogen Lachnellula willkommii and related sister species for the development of diagnostic species identification markers.</title>
        <authorList>
            <person name="Giroux E."/>
            <person name="Bilodeau G."/>
        </authorList>
    </citation>
    <scope>NUCLEOTIDE SEQUENCE [LARGE SCALE GENOMIC DNA]</scope>
    <source>
        <strain evidence="4 5">CBS 160.35</strain>
    </source>
</reference>
<name>A0A8H8RK82_9HELO</name>
<dbReference type="InterPro" id="IPR036770">
    <property type="entry name" value="Ankyrin_rpt-contain_sf"/>
</dbReference>
<evidence type="ECO:0000313" key="5">
    <source>
        <dbReference type="Proteomes" id="UP000443090"/>
    </source>
</evidence>
<organism evidence="4 5">
    <name type="scientific">Lachnellula occidentalis</name>
    <dbReference type="NCBI Taxonomy" id="215460"/>
    <lineage>
        <taxon>Eukaryota</taxon>
        <taxon>Fungi</taxon>
        <taxon>Dikarya</taxon>
        <taxon>Ascomycota</taxon>
        <taxon>Pezizomycotina</taxon>
        <taxon>Leotiomycetes</taxon>
        <taxon>Helotiales</taxon>
        <taxon>Lachnaceae</taxon>
        <taxon>Lachnellula</taxon>
    </lineage>
</organism>
<proteinExistence type="predicted"/>
<protein>
    <submittedName>
        <fullName evidence="4">Ankyrin</fullName>
    </submittedName>
</protein>
<evidence type="ECO:0000256" key="1">
    <source>
        <dbReference type="ARBA" id="ARBA00022737"/>
    </source>
</evidence>
<dbReference type="Pfam" id="PF12796">
    <property type="entry name" value="Ank_2"/>
    <property type="match status" value="4"/>
</dbReference>
<sequence>MFIVAAAADGNIEIIQIFLTYGIAVNLVVKEEIEYWKLPAIASVLRQPDLENQEMVKFKTTALATAVRSQNFELVKFISNKPDVDFSSTAIGYNLIHLAVAAFEGHNEDAIYDVVGLLLACGADHNEVTADGRGILHHFANYSSVHGSQFVKTLSFLIDSGCAVNAVDTSGNTPLHIFCSHLDRYSPSSRARAVRLFSGNGEVKSLQRDDGFLPLHLAIQQRLSSEIIQLLIPKEVSQTQWKDLSSTLLYQATRQLDEHGSTDIPERLRILEIVTGIEGFDLNIPSSDGMTALLSVARDAQQSSSSSTADILAVLLSKGADVNAITLDKRSALHFLAKSGFELGVLEIIRHNPIMDDLDQAGRTPLHWAIRNNHVNVVRLLLRHGKDRRAKDKLSIRVAAEQWTGDGYLPLHFASVRGRDAIISLMWEMGEFPDLNVRTRDEYTCTALHLAVCKGHIKVVEALIDFGAQIDCSNTIMDTPLHLAAYYGYHDIVRLLVAKGADIDSENKHRYTPWMCAALEGHTELKVFLMKCADEVRLERKVKQETLEPPGLSKPTETYDSLSKSKLETGAPNLKATTEIQQLSPIMSKAVQTNDTALCKRLLDCGFDPNGSMDEDASTALHMAFTCGSLDVIKFFLRSGARVDIANTNGEFPIHRAAKVNSTEIIKELVKAGADLFVRNHRMQTALHLAAAEEGLLDIIRTILEIVESNQIEAAIAHQPKILAIRPNDPETDQIQTTREVHLASLKKLLEAKDDQRRTPLVCAIEYENLAVAKCLAEHGANVATKSIWSSDEPVLWLAGVFSDKAFIGILLSQGLDVNSSSSHGMTCLHFVAERENTNEEELIALAVFLIQKGAGLSSKNVTLTSPLHCASHAGNNGLVKMFLEKLPKDEIDVNSRNYGTPLFAASFRGRVEVVQILLEAGADVNIDWEGQTPLEAAQEGGHEEVATLLLDHQRIEETQDLSTLSV</sequence>
<dbReference type="PANTHER" id="PTHR24198:SF165">
    <property type="entry name" value="ANKYRIN REPEAT-CONTAINING PROTEIN-RELATED"/>
    <property type="match status" value="1"/>
</dbReference>
<dbReference type="PROSITE" id="PS50088">
    <property type="entry name" value="ANK_REPEAT"/>
    <property type="match status" value="6"/>
</dbReference>
<feature type="repeat" description="ANK" evidence="3">
    <location>
        <begin position="649"/>
        <end position="681"/>
    </location>
</feature>
<dbReference type="PRINTS" id="PR01415">
    <property type="entry name" value="ANKYRIN"/>
</dbReference>
<evidence type="ECO:0000256" key="2">
    <source>
        <dbReference type="ARBA" id="ARBA00023043"/>
    </source>
</evidence>
<feature type="repeat" description="ANK" evidence="3">
    <location>
        <begin position="476"/>
        <end position="508"/>
    </location>
</feature>
<feature type="repeat" description="ANK" evidence="3">
    <location>
        <begin position="443"/>
        <end position="475"/>
    </location>
</feature>
<evidence type="ECO:0000256" key="3">
    <source>
        <dbReference type="PROSITE-ProRule" id="PRU00023"/>
    </source>
</evidence>
<feature type="repeat" description="ANK" evidence="3">
    <location>
        <begin position="361"/>
        <end position="393"/>
    </location>
</feature>
<dbReference type="Proteomes" id="UP000443090">
    <property type="component" value="Unassembled WGS sequence"/>
</dbReference>
<dbReference type="AlphaFoldDB" id="A0A8H8RK82"/>